<evidence type="ECO:0000313" key="2">
    <source>
        <dbReference type="EMBL" id="PGH31985.1"/>
    </source>
</evidence>
<evidence type="ECO:0000256" key="1">
    <source>
        <dbReference type="SAM" id="MobiDB-lite"/>
    </source>
</evidence>
<organism evidence="2 3">
    <name type="scientific">[Emmonsia] crescens</name>
    <dbReference type="NCBI Taxonomy" id="73230"/>
    <lineage>
        <taxon>Eukaryota</taxon>
        <taxon>Fungi</taxon>
        <taxon>Dikarya</taxon>
        <taxon>Ascomycota</taxon>
        <taxon>Pezizomycotina</taxon>
        <taxon>Eurotiomycetes</taxon>
        <taxon>Eurotiomycetidae</taxon>
        <taxon>Onygenales</taxon>
        <taxon>Ajellomycetaceae</taxon>
        <taxon>Emergomyces</taxon>
    </lineage>
</organism>
<feature type="region of interest" description="Disordered" evidence="1">
    <location>
        <begin position="592"/>
        <end position="643"/>
    </location>
</feature>
<feature type="compositionally biased region" description="Basic and acidic residues" evidence="1">
    <location>
        <begin position="600"/>
        <end position="611"/>
    </location>
</feature>
<feature type="compositionally biased region" description="Basic and acidic residues" evidence="1">
    <location>
        <begin position="44"/>
        <end position="65"/>
    </location>
</feature>
<dbReference type="VEuPathDB" id="FungiDB:EMCG_02614"/>
<feature type="region of interest" description="Disordered" evidence="1">
    <location>
        <begin position="1"/>
        <end position="27"/>
    </location>
</feature>
<sequence length="643" mass="71155">MACYGSGKSFLRDSTDEDDDDEKDNKAHIDFVANVASASSVIETKVKDKDKDKDKAREKGGGGDRKTRRQSIATSSLLPFRWNKITLLDAADMRTSPGRNSSRRDSKLISTSSSTSKEQRRCSMSDAPACLGLGFGAKFNINVNKPVPSACAGMMSEQEHSASSPTKKLAGNIHLRNQRHDDDDDEDNIDCSSVGLLRSAFGSRSSSRKRTTVGAGNQMTSLQTLNHLFHATFPAEVTPAPARRLTCGCCGGKPIYLFRGGVGWNRFELDCDSLHIDLFWPTVTGRTKKENGEGKEKVKEKDNEEIQNPFDDEYEITISDDEDDDIFPLETMAPLCNFRNLRFLRLTGMSQSYQMYIWQAVWLNPGLEELELEMALEPCIRRAFSGWPYIKGGWIQRSKPDGDRSSYYGDDGQGILHRRVGIGEYLDKYAIAHAKVRAAGMGSTLLLLPVVKLSLTGFVVDADPFRLFNPHRLRLIDFKNDCVDAGFALPDRMREQVVVSWPKLLSEQATVARRVKHSEIKLIDLGSKVKKLADTPADCPVITAKATAATTIIIPAEKSEATAPKGDTITATPNFSYPNPHAPVASPKRAAKCSATAENTGKDKGMHRDGNKQSSTDMGDTCKNDVKPQQRMRLFLSRKKAKR</sequence>
<feature type="region of interest" description="Disordered" evidence="1">
    <location>
        <begin position="93"/>
        <end position="122"/>
    </location>
</feature>
<dbReference type="AlphaFoldDB" id="A0A2B7ZEG4"/>
<protein>
    <submittedName>
        <fullName evidence="2">Uncharacterized protein</fullName>
    </submittedName>
</protein>
<evidence type="ECO:0000313" key="3">
    <source>
        <dbReference type="Proteomes" id="UP000226031"/>
    </source>
</evidence>
<feature type="region of interest" description="Disordered" evidence="1">
    <location>
        <begin position="42"/>
        <end position="72"/>
    </location>
</feature>
<keyword evidence="3" id="KW-1185">Reference proteome</keyword>
<name>A0A2B7ZEG4_9EURO</name>
<gene>
    <name evidence="2" type="ORF">GX50_05250</name>
</gene>
<accession>A0A2B7ZEG4</accession>
<reference evidence="2 3" key="1">
    <citation type="submission" date="2017-10" db="EMBL/GenBank/DDBJ databases">
        <title>Comparative genomics in systemic dimorphic fungi from Ajellomycetaceae.</title>
        <authorList>
            <person name="Munoz J.F."/>
            <person name="Mcewen J.G."/>
            <person name="Clay O.K."/>
            <person name="Cuomo C.A."/>
        </authorList>
    </citation>
    <scope>NUCLEOTIDE SEQUENCE [LARGE SCALE GENOMIC DNA]</scope>
    <source>
        <strain evidence="2 3">UAMH4076</strain>
    </source>
</reference>
<dbReference type="EMBL" id="PDND01000108">
    <property type="protein sequence ID" value="PGH31985.1"/>
    <property type="molecule type" value="Genomic_DNA"/>
</dbReference>
<comment type="caution">
    <text evidence="2">The sequence shown here is derived from an EMBL/GenBank/DDBJ whole genome shotgun (WGS) entry which is preliminary data.</text>
</comment>
<dbReference type="Proteomes" id="UP000226031">
    <property type="component" value="Unassembled WGS sequence"/>
</dbReference>
<proteinExistence type="predicted"/>